<feature type="domain" description="LYC1 C-terminal" evidence="2">
    <location>
        <begin position="210"/>
        <end position="406"/>
    </location>
</feature>
<evidence type="ECO:0000259" key="2">
    <source>
        <dbReference type="Pfam" id="PF22998"/>
    </source>
</evidence>
<dbReference type="Proteomes" id="UP000002058">
    <property type="component" value="Unassembled WGS sequence"/>
</dbReference>
<feature type="region of interest" description="Disordered" evidence="1">
    <location>
        <begin position="1"/>
        <end position="50"/>
    </location>
</feature>
<evidence type="ECO:0000313" key="4">
    <source>
        <dbReference type="Proteomes" id="UP000002058"/>
    </source>
</evidence>
<dbReference type="KEGG" id="ure:UREG_00419"/>
<dbReference type="CDD" id="cd04301">
    <property type="entry name" value="NAT_SF"/>
    <property type="match status" value="1"/>
</dbReference>
<dbReference type="HOGENOM" id="CLU_038171_1_0_1"/>
<dbReference type="InterPro" id="IPR053013">
    <property type="entry name" value="LAT"/>
</dbReference>
<dbReference type="SUPFAM" id="SSF55729">
    <property type="entry name" value="Acyl-CoA N-acyltransferases (Nat)"/>
    <property type="match status" value="1"/>
</dbReference>
<dbReference type="VEuPathDB" id="FungiDB:UREG_00419"/>
<dbReference type="Gene3D" id="3.40.630.30">
    <property type="match status" value="1"/>
</dbReference>
<dbReference type="InParanoid" id="C4JDZ5"/>
<dbReference type="Pfam" id="PF22998">
    <property type="entry name" value="GNAT_LYC1-like"/>
    <property type="match status" value="1"/>
</dbReference>
<evidence type="ECO:0000313" key="3">
    <source>
        <dbReference type="EMBL" id="EEP75573.1"/>
    </source>
</evidence>
<dbReference type="PANTHER" id="PTHR34815:SF2">
    <property type="entry name" value="N-ACETYLTRANSFERASE DOMAIN-CONTAINING PROTEIN"/>
    <property type="match status" value="1"/>
</dbReference>
<dbReference type="STRING" id="336963.C4JDZ5"/>
<name>C4JDZ5_UNCRE</name>
<dbReference type="OMA" id="ASVYCEP"/>
<dbReference type="eggNOG" id="ENOG502RZ3A">
    <property type="taxonomic scope" value="Eukaryota"/>
</dbReference>
<dbReference type="PANTHER" id="PTHR34815">
    <property type="entry name" value="LYSINE ACETYLTRANSFERASE"/>
    <property type="match status" value="1"/>
</dbReference>
<dbReference type="InterPro" id="IPR055100">
    <property type="entry name" value="GNAT_LYC1-like"/>
</dbReference>
<dbReference type="GeneID" id="8444502"/>
<evidence type="ECO:0000256" key="1">
    <source>
        <dbReference type="SAM" id="MobiDB-lite"/>
    </source>
</evidence>
<accession>C4JDZ5</accession>
<organism evidence="3 4">
    <name type="scientific">Uncinocarpus reesii (strain UAMH 1704)</name>
    <dbReference type="NCBI Taxonomy" id="336963"/>
    <lineage>
        <taxon>Eukaryota</taxon>
        <taxon>Fungi</taxon>
        <taxon>Dikarya</taxon>
        <taxon>Ascomycota</taxon>
        <taxon>Pezizomycotina</taxon>
        <taxon>Eurotiomycetes</taxon>
        <taxon>Eurotiomycetidae</taxon>
        <taxon>Onygenales</taxon>
        <taxon>Onygenaceae</taxon>
        <taxon>Uncinocarpus</taxon>
    </lineage>
</organism>
<sequence length="406" mass="45119">MAENAKLHIASSPASSQGTGNPDCSKLTDQSTPDDLALPDSKSPALHLSHPTDHENNLIWTLAAPLWKDALTDSQFLEECAHLTTVPLAANGGMTQWILVDRTLPPDHRPVLASCESIRKRSLLSDAAGNVTETITHGIASVFCNPQYRNRGYASRLLREVAQILPTWQVEDHKKVVGSVLFSGIGGAFYAALGWNPARSVEIQFSPMVVENPGASDILADQVGRLCSEDEAMIRRAMAVPAENGKARFMILPDHEHMLWHHRKEEFDCERLVGKKPAVKGAIAGQPGSRVWAIWMHRYCRSPGDEPSPNTLYILRLVIENKQGAPVEELKAVLQAAQTEAARWRLHHIKLWDPSPRVEQLVKQTGIQHEKMTRDVDGVCCLRWYGEGSGRDEALDWVSKEKYAWC</sequence>
<dbReference type="AlphaFoldDB" id="C4JDZ5"/>
<reference evidence="4" key="1">
    <citation type="journal article" date="2009" name="Genome Res.">
        <title>Comparative genomic analyses of the human fungal pathogens Coccidioides and their relatives.</title>
        <authorList>
            <person name="Sharpton T.J."/>
            <person name="Stajich J.E."/>
            <person name="Rounsley S.D."/>
            <person name="Gardner M.J."/>
            <person name="Wortman J.R."/>
            <person name="Jordar V.S."/>
            <person name="Maiti R."/>
            <person name="Kodira C.D."/>
            <person name="Neafsey D.E."/>
            <person name="Zeng Q."/>
            <person name="Hung C.-Y."/>
            <person name="McMahan C."/>
            <person name="Muszewska A."/>
            <person name="Grynberg M."/>
            <person name="Mandel M.A."/>
            <person name="Kellner E.M."/>
            <person name="Barker B.M."/>
            <person name="Galgiani J.N."/>
            <person name="Orbach M.J."/>
            <person name="Kirkland T.N."/>
            <person name="Cole G.T."/>
            <person name="Henn M.R."/>
            <person name="Birren B.W."/>
            <person name="Taylor J.W."/>
        </authorList>
    </citation>
    <scope>NUCLEOTIDE SEQUENCE [LARGE SCALE GENOMIC DNA]</scope>
    <source>
        <strain evidence="4">UAMH 1704</strain>
    </source>
</reference>
<protein>
    <recommendedName>
        <fullName evidence="2">LYC1 C-terminal domain-containing protein</fullName>
    </recommendedName>
</protein>
<keyword evidence="4" id="KW-1185">Reference proteome</keyword>
<proteinExistence type="predicted"/>
<feature type="compositionally biased region" description="Polar residues" evidence="1">
    <location>
        <begin position="12"/>
        <end position="33"/>
    </location>
</feature>
<dbReference type="InterPro" id="IPR016181">
    <property type="entry name" value="Acyl_CoA_acyltransferase"/>
</dbReference>
<dbReference type="EMBL" id="CH476615">
    <property type="protein sequence ID" value="EEP75573.1"/>
    <property type="molecule type" value="Genomic_DNA"/>
</dbReference>
<dbReference type="OrthoDB" id="2020070at2759"/>
<gene>
    <name evidence="3" type="ORF">UREG_00419</name>
</gene>
<dbReference type="RefSeq" id="XP_002540906.1">
    <property type="nucleotide sequence ID" value="XM_002540860.1"/>
</dbReference>
<dbReference type="FunCoup" id="C4JDZ5">
    <property type="interactions" value="80"/>
</dbReference>